<keyword evidence="1" id="KW-0732">Signal</keyword>
<dbReference type="GO" id="GO:0007160">
    <property type="term" value="P:cell-matrix adhesion"/>
    <property type="evidence" value="ECO:0007669"/>
    <property type="project" value="TreeGrafter"/>
</dbReference>
<dbReference type="PANTHER" id="PTHR23220:SF133">
    <property type="entry name" value="INTEGRIN ALPHA-PS2"/>
    <property type="match status" value="1"/>
</dbReference>
<keyword evidence="3" id="KW-0325">Glycoprotein</keyword>
<evidence type="ECO:0000313" key="5">
    <source>
        <dbReference type="Proteomes" id="UP000318720"/>
    </source>
</evidence>
<sequence>MRTRAAHASDAATPYDFNGDGYADLAVGAPYESSASGAVTVLYGSAQGLTTTNARTLTQSTSGVPGSSESGDHFGTRVLLTDTTKDGRADLTIGGPGEDTNDGAVWWLKSATTSGAKSFGPTTVGVSASGSPAFGAILGG</sequence>
<protein>
    <recommendedName>
        <fullName evidence="6">VCBS repeat-containing protein</fullName>
    </recommendedName>
</protein>
<accession>A0AAE8VTG8</accession>
<dbReference type="GO" id="GO:0008305">
    <property type="term" value="C:integrin complex"/>
    <property type="evidence" value="ECO:0007669"/>
    <property type="project" value="TreeGrafter"/>
</dbReference>
<dbReference type="PANTHER" id="PTHR23220">
    <property type="entry name" value="INTEGRIN ALPHA"/>
    <property type="match status" value="1"/>
</dbReference>
<dbReference type="Proteomes" id="UP000318720">
    <property type="component" value="Unassembled WGS sequence"/>
</dbReference>
<dbReference type="GO" id="GO:0005178">
    <property type="term" value="F:integrin binding"/>
    <property type="evidence" value="ECO:0007669"/>
    <property type="project" value="TreeGrafter"/>
</dbReference>
<reference evidence="4 5" key="1">
    <citation type="submission" date="2019-03" db="EMBL/GenBank/DDBJ databases">
        <title>Comparative genomic analyses of the sweetpotato soil rot pathogen, Streptomyces ipomoeae.</title>
        <authorList>
            <person name="Ruschel Soares N."/>
            <person name="Badger J.H."/>
            <person name="Huguet-Tapia J.C."/>
            <person name="Clark C.A."/>
            <person name="Pettis G.S."/>
        </authorList>
    </citation>
    <scope>NUCLEOTIDE SEQUENCE [LARGE SCALE GENOMIC DNA]</scope>
    <source>
        <strain evidence="4 5">88-35</strain>
    </source>
</reference>
<dbReference type="GO" id="GO:0007229">
    <property type="term" value="P:integrin-mediated signaling pathway"/>
    <property type="evidence" value="ECO:0007669"/>
    <property type="project" value="TreeGrafter"/>
</dbReference>
<dbReference type="Gene3D" id="2.130.10.130">
    <property type="entry name" value="Integrin alpha, N-terminal"/>
    <property type="match status" value="2"/>
</dbReference>
<keyword evidence="2" id="KW-0677">Repeat</keyword>
<evidence type="ECO:0000256" key="3">
    <source>
        <dbReference type="ARBA" id="ARBA00023180"/>
    </source>
</evidence>
<dbReference type="GO" id="GO:0033627">
    <property type="term" value="P:cell adhesion mediated by integrin"/>
    <property type="evidence" value="ECO:0007669"/>
    <property type="project" value="TreeGrafter"/>
</dbReference>
<evidence type="ECO:0000256" key="2">
    <source>
        <dbReference type="ARBA" id="ARBA00022737"/>
    </source>
</evidence>
<dbReference type="InterPro" id="IPR013519">
    <property type="entry name" value="Int_alpha_beta-p"/>
</dbReference>
<dbReference type="SUPFAM" id="SSF69318">
    <property type="entry name" value="Integrin alpha N-terminal domain"/>
    <property type="match status" value="1"/>
</dbReference>
<dbReference type="GO" id="GO:0009897">
    <property type="term" value="C:external side of plasma membrane"/>
    <property type="evidence" value="ECO:0007669"/>
    <property type="project" value="TreeGrafter"/>
</dbReference>
<evidence type="ECO:0000256" key="1">
    <source>
        <dbReference type="ARBA" id="ARBA00022729"/>
    </source>
</evidence>
<dbReference type="PROSITE" id="PS51470">
    <property type="entry name" value="FG_GAP"/>
    <property type="match status" value="1"/>
</dbReference>
<dbReference type="InterPro" id="IPR013517">
    <property type="entry name" value="FG-GAP"/>
</dbReference>
<name>A0AAE8VTG8_9ACTN</name>
<dbReference type="InterPro" id="IPR028994">
    <property type="entry name" value="Integrin_alpha_N"/>
</dbReference>
<organism evidence="4 5">
    <name type="scientific">Streptomyces ipomoeae</name>
    <dbReference type="NCBI Taxonomy" id="103232"/>
    <lineage>
        <taxon>Bacteria</taxon>
        <taxon>Bacillati</taxon>
        <taxon>Actinomycetota</taxon>
        <taxon>Actinomycetes</taxon>
        <taxon>Kitasatosporales</taxon>
        <taxon>Streptomycetaceae</taxon>
        <taxon>Streptomyces</taxon>
    </lineage>
</organism>
<dbReference type="AlphaFoldDB" id="A0AAE8VTG8"/>
<evidence type="ECO:0008006" key="6">
    <source>
        <dbReference type="Google" id="ProtNLM"/>
    </source>
</evidence>
<proteinExistence type="predicted"/>
<comment type="caution">
    <text evidence="4">The sequence shown here is derived from an EMBL/GenBank/DDBJ whole genome shotgun (WGS) entry which is preliminary data.</text>
</comment>
<dbReference type="RefSeq" id="WP_009320698.1">
    <property type="nucleotide sequence ID" value="NZ_JARAVB010000295.1"/>
</dbReference>
<dbReference type="Pfam" id="PF01839">
    <property type="entry name" value="FG-GAP"/>
    <property type="match status" value="2"/>
</dbReference>
<dbReference type="GO" id="GO:0098609">
    <property type="term" value="P:cell-cell adhesion"/>
    <property type="evidence" value="ECO:0007669"/>
    <property type="project" value="TreeGrafter"/>
</dbReference>
<gene>
    <name evidence="4" type="ORF">Sipo8835_43960</name>
</gene>
<dbReference type="SMART" id="SM00191">
    <property type="entry name" value="Int_alpha"/>
    <property type="match status" value="2"/>
</dbReference>
<dbReference type="EMBL" id="SPAZ01000358">
    <property type="protein sequence ID" value="TQE16004.1"/>
    <property type="molecule type" value="Genomic_DNA"/>
</dbReference>
<evidence type="ECO:0000313" key="4">
    <source>
        <dbReference type="EMBL" id="TQE16004.1"/>
    </source>
</evidence>